<comment type="caution">
    <text evidence="1">The sequence shown here is derived from an EMBL/GenBank/DDBJ whole genome shotgun (WGS) entry which is preliminary data.</text>
</comment>
<evidence type="ECO:0000313" key="2">
    <source>
        <dbReference type="Proteomes" id="UP001303160"/>
    </source>
</evidence>
<reference evidence="1" key="1">
    <citation type="journal article" date="2023" name="Mol. Phylogenet. Evol.">
        <title>Genome-scale phylogeny and comparative genomics of the fungal order Sordariales.</title>
        <authorList>
            <person name="Hensen N."/>
            <person name="Bonometti L."/>
            <person name="Westerberg I."/>
            <person name="Brannstrom I.O."/>
            <person name="Guillou S."/>
            <person name="Cros-Aarteil S."/>
            <person name="Calhoun S."/>
            <person name="Haridas S."/>
            <person name="Kuo A."/>
            <person name="Mondo S."/>
            <person name="Pangilinan J."/>
            <person name="Riley R."/>
            <person name="LaButti K."/>
            <person name="Andreopoulos B."/>
            <person name="Lipzen A."/>
            <person name="Chen C."/>
            <person name="Yan M."/>
            <person name="Daum C."/>
            <person name="Ng V."/>
            <person name="Clum A."/>
            <person name="Steindorff A."/>
            <person name="Ohm R.A."/>
            <person name="Martin F."/>
            <person name="Silar P."/>
            <person name="Natvig D.O."/>
            <person name="Lalanne C."/>
            <person name="Gautier V."/>
            <person name="Ament-Velasquez S.L."/>
            <person name="Kruys A."/>
            <person name="Hutchinson M.I."/>
            <person name="Powell A.J."/>
            <person name="Barry K."/>
            <person name="Miller A.N."/>
            <person name="Grigoriev I.V."/>
            <person name="Debuchy R."/>
            <person name="Gladieux P."/>
            <person name="Hiltunen Thoren M."/>
            <person name="Johannesson H."/>
        </authorList>
    </citation>
    <scope>NUCLEOTIDE SEQUENCE</scope>
    <source>
        <strain evidence="1">CBS 315.58</strain>
    </source>
</reference>
<organism evidence="1 2">
    <name type="scientific">Triangularia verruculosa</name>
    <dbReference type="NCBI Taxonomy" id="2587418"/>
    <lineage>
        <taxon>Eukaryota</taxon>
        <taxon>Fungi</taxon>
        <taxon>Dikarya</taxon>
        <taxon>Ascomycota</taxon>
        <taxon>Pezizomycotina</taxon>
        <taxon>Sordariomycetes</taxon>
        <taxon>Sordariomycetidae</taxon>
        <taxon>Sordariales</taxon>
        <taxon>Podosporaceae</taxon>
        <taxon>Triangularia</taxon>
    </lineage>
</organism>
<sequence length="412" mass="45410">MAALDLGNGGARCNVPLLGRVDESASEQQWALAKHSICGNMSAGIRKPALDMEWSDHAATLPELGKRTWKEVVEMPTAPSTGNRNQLRVGDFGACHRMSLGRSGWTAGWMAAGVDEGAENPSQPMNDFPTYPAPAAGEKNRPCHPTSGPEPVLPSSQQVWLSILVMPIPSTSEKRAEPLVERCGSVHRSHMDIQPASRNRGSKPSLPSCPSKLLVAATRSVESSVRSSSCGHVGGRVVRIHVLMVNKASCNQKCCATAGQRESWPMEHLGRRRNMEEGFRFATSPCRVAVVDGYCVLWISEKGRRMGLLGPLQGRGRRRLSRRSIVLHVTMVAHRSGFNLGRKMKGGYSGGVVETHNRLHRRAQQLLFLPHRGEDELSHVSLCRQFWGRRRRILAACAEEMEGRNERRRRGS</sequence>
<keyword evidence="2" id="KW-1185">Reference proteome</keyword>
<gene>
    <name evidence="1" type="ORF">QBC40DRAFT_350626</name>
</gene>
<reference evidence="1" key="2">
    <citation type="submission" date="2023-05" db="EMBL/GenBank/DDBJ databases">
        <authorList>
            <consortium name="Lawrence Berkeley National Laboratory"/>
            <person name="Steindorff A."/>
            <person name="Hensen N."/>
            <person name="Bonometti L."/>
            <person name="Westerberg I."/>
            <person name="Brannstrom I.O."/>
            <person name="Guillou S."/>
            <person name="Cros-Aarteil S."/>
            <person name="Calhoun S."/>
            <person name="Haridas S."/>
            <person name="Kuo A."/>
            <person name="Mondo S."/>
            <person name="Pangilinan J."/>
            <person name="Riley R."/>
            <person name="Labutti K."/>
            <person name="Andreopoulos B."/>
            <person name="Lipzen A."/>
            <person name="Chen C."/>
            <person name="Yanf M."/>
            <person name="Daum C."/>
            <person name="Ng V."/>
            <person name="Clum A."/>
            <person name="Ohm R."/>
            <person name="Martin F."/>
            <person name="Silar P."/>
            <person name="Natvig D."/>
            <person name="Lalanne C."/>
            <person name="Gautier V."/>
            <person name="Ament-Velasquez S.L."/>
            <person name="Kruys A."/>
            <person name="Hutchinson M.I."/>
            <person name="Powell A.J."/>
            <person name="Barry K."/>
            <person name="Miller A.N."/>
            <person name="Grigoriev I.V."/>
            <person name="Debuchy R."/>
            <person name="Gladieux P."/>
            <person name="Thoren M.H."/>
            <person name="Johannesson H."/>
        </authorList>
    </citation>
    <scope>NUCLEOTIDE SEQUENCE</scope>
    <source>
        <strain evidence="1">CBS 315.58</strain>
    </source>
</reference>
<name>A0AAN6XD54_9PEZI</name>
<proteinExistence type="predicted"/>
<dbReference type="Proteomes" id="UP001303160">
    <property type="component" value="Unassembled WGS sequence"/>
</dbReference>
<accession>A0AAN6XD54</accession>
<evidence type="ECO:0000313" key="1">
    <source>
        <dbReference type="EMBL" id="KAK4197938.1"/>
    </source>
</evidence>
<dbReference type="EMBL" id="MU863954">
    <property type="protein sequence ID" value="KAK4197938.1"/>
    <property type="molecule type" value="Genomic_DNA"/>
</dbReference>
<dbReference type="AlphaFoldDB" id="A0AAN6XD54"/>
<protein>
    <submittedName>
        <fullName evidence="1">Uncharacterized protein</fullName>
    </submittedName>
</protein>